<evidence type="ECO:0000259" key="1">
    <source>
        <dbReference type="Pfam" id="PF13302"/>
    </source>
</evidence>
<feature type="domain" description="N-acetyltransferase" evidence="1">
    <location>
        <begin position="13"/>
        <end position="155"/>
    </location>
</feature>
<dbReference type="Pfam" id="PF13302">
    <property type="entry name" value="Acetyltransf_3"/>
    <property type="match status" value="1"/>
</dbReference>
<dbReference type="GO" id="GO:0005737">
    <property type="term" value="C:cytoplasm"/>
    <property type="evidence" value="ECO:0007669"/>
    <property type="project" value="TreeGrafter"/>
</dbReference>
<organism evidence="3 4">
    <name type="scientific">Demequina lignilytica</name>
    <dbReference type="NCBI Taxonomy" id="3051663"/>
    <lineage>
        <taxon>Bacteria</taxon>
        <taxon>Bacillati</taxon>
        <taxon>Actinomycetota</taxon>
        <taxon>Actinomycetes</taxon>
        <taxon>Micrococcales</taxon>
        <taxon>Demequinaceae</taxon>
        <taxon>Demequina</taxon>
    </lineage>
</organism>
<name>A0AAW7M284_9MICO</name>
<comment type="caution">
    <text evidence="3">The sequence shown here is derived from an EMBL/GenBank/DDBJ whole genome shotgun (WGS) entry which is preliminary data.</text>
</comment>
<dbReference type="GO" id="GO:1990189">
    <property type="term" value="F:protein N-terminal-serine acetyltransferase activity"/>
    <property type="evidence" value="ECO:0007669"/>
    <property type="project" value="TreeGrafter"/>
</dbReference>
<keyword evidence="4" id="KW-1185">Reference proteome</keyword>
<dbReference type="EMBL" id="JAUHPX010000002">
    <property type="protein sequence ID" value="MDN4487332.1"/>
    <property type="molecule type" value="Genomic_DNA"/>
</dbReference>
<dbReference type="GO" id="GO:0008999">
    <property type="term" value="F:protein-N-terminal-alanine acetyltransferase activity"/>
    <property type="evidence" value="ECO:0007669"/>
    <property type="project" value="TreeGrafter"/>
</dbReference>
<evidence type="ECO:0000313" key="5">
    <source>
        <dbReference type="Proteomes" id="UP001172756"/>
    </source>
</evidence>
<reference evidence="2 5" key="2">
    <citation type="submission" date="2023-06" db="EMBL/GenBank/DDBJ databases">
        <title>SYSU T0a273.</title>
        <authorList>
            <person name="Gao L."/>
            <person name="Fang B.-Z."/>
            <person name="Li W.-J."/>
        </authorList>
    </citation>
    <scope>NUCLEOTIDE SEQUENCE [LARGE SCALE GENOMIC DNA]</scope>
    <source>
        <strain evidence="2 5">SYSU T0a273</strain>
    </source>
</reference>
<gene>
    <name evidence="2" type="ORF">QQ002_10700</name>
    <name evidence="3" type="ORF">QQX10_04025</name>
</gene>
<accession>A0AAW7M284</accession>
<dbReference type="PANTHER" id="PTHR43441:SF3">
    <property type="entry name" value="ACETYLTRANSFERASE"/>
    <property type="match status" value="1"/>
</dbReference>
<dbReference type="InterPro" id="IPR000182">
    <property type="entry name" value="GNAT_dom"/>
</dbReference>
<reference evidence="3" key="1">
    <citation type="submission" date="2023-06" db="EMBL/GenBank/DDBJ databases">
        <title>Sysu t00039.</title>
        <authorList>
            <person name="Gao L."/>
            <person name="Fang B.-Z."/>
            <person name="Li W.-J."/>
        </authorList>
    </citation>
    <scope>NUCLEOTIDE SEQUENCE</scope>
    <source>
        <strain evidence="3">SYSU T00039</strain>
    </source>
</reference>
<dbReference type="AlphaFoldDB" id="A0AAW7M284"/>
<protein>
    <submittedName>
        <fullName evidence="3">GNAT family N-acetyltransferase</fullName>
    </submittedName>
</protein>
<dbReference type="InterPro" id="IPR051908">
    <property type="entry name" value="Ribosomal_N-acetyltransferase"/>
</dbReference>
<dbReference type="Proteomes" id="UP001172737">
    <property type="component" value="Unassembled WGS sequence"/>
</dbReference>
<evidence type="ECO:0000313" key="4">
    <source>
        <dbReference type="Proteomes" id="UP001172737"/>
    </source>
</evidence>
<dbReference type="PANTHER" id="PTHR43441">
    <property type="entry name" value="RIBOSOMAL-PROTEIN-SERINE ACETYLTRANSFERASE"/>
    <property type="match status" value="1"/>
</dbReference>
<dbReference type="EMBL" id="JAUHQB010000007">
    <property type="protein sequence ID" value="MDN4484007.1"/>
    <property type="molecule type" value="Genomic_DNA"/>
</dbReference>
<dbReference type="InterPro" id="IPR016181">
    <property type="entry name" value="Acyl_CoA_acyltransferase"/>
</dbReference>
<evidence type="ECO:0000313" key="3">
    <source>
        <dbReference type="EMBL" id="MDN4487332.1"/>
    </source>
</evidence>
<dbReference type="SUPFAM" id="SSF55729">
    <property type="entry name" value="Acyl-CoA N-acyltransferases (Nat)"/>
    <property type="match status" value="1"/>
</dbReference>
<sequence length="210" mass="22142">MTWPVPARIATERLVLRRYAPADAEALAAVAARNREHLIRFLPWAADEPQSVAQRRAWIAEVDAAFDAGTEFTMGLFLADGTLVGGTGYHVRTEPEPYLEIGYWIDAAHEGLGLVTEAVAALTLVALEICGVPTVGIAHAPANTRSAAVPARLGYARQPDTAILTCSDGGAAVAPVEWRATPSTLAVEPLASWPRPALTDADGAAVAWPG</sequence>
<dbReference type="Proteomes" id="UP001172756">
    <property type="component" value="Unassembled WGS sequence"/>
</dbReference>
<dbReference type="RefSeq" id="WP_301118401.1">
    <property type="nucleotide sequence ID" value="NZ_JAUHPX010000002.1"/>
</dbReference>
<proteinExistence type="predicted"/>
<evidence type="ECO:0000313" key="2">
    <source>
        <dbReference type="EMBL" id="MDN4484007.1"/>
    </source>
</evidence>
<dbReference type="Gene3D" id="3.40.630.30">
    <property type="match status" value="1"/>
</dbReference>